<evidence type="ECO:0000313" key="2">
    <source>
        <dbReference type="Proteomes" id="UP000694923"/>
    </source>
</evidence>
<evidence type="ECO:0000313" key="3">
    <source>
        <dbReference type="RefSeq" id="XP_008577628.1"/>
    </source>
</evidence>
<dbReference type="Proteomes" id="UP000694923">
    <property type="component" value="Unplaced"/>
</dbReference>
<dbReference type="RefSeq" id="XP_008577628.1">
    <property type="nucleotide sequence ID" value="XM_008579406.1"/>
</dbReference>
<dbReference type="InterPro" id="IPR032815">
    <property type="entry name" value="S8_pro-domain"/>
</dbReference>
<keyword evidence="2" id="KW-1185">Reference proteome</keyword>
<dbReference type="Pfam" id="PF16470">
    <property type="entry name" value="S8_pro-domain"/>
    <property type="match status" value="1"/>
</dbReference>
<dbReference type="SUPFAM" id="SSF54897">
    <property type="entry name" value="Protease propeptides/inhibitors"/>
    <property type="match status" value="1"/>
</dbReference>
<dbReference type="GeneID" id="103595880"/>
<proteinExistence type="predicted"/>
<reference evidence="3" key="1">
    <citation type="submission" date="2025-08" db="UniProtKB">
        <authorList>
            <consortium name="RefSeq"/>
        </authorList>
    </citation>
    <scope>IDENTIFICATION</scope>
</reference>
<gene>
    <name evidence="3" type="primary">LOC103595880</name>
</gene>
<sequence length="178" mass="19770">MMTKEVCTEGGMSKDLEKIGALKDYYHFYHSRTIKRSVLSSRGSHSFISMEPKWSSQWGLVEPYVEVIQDYTGATERFKFQIRVLSKDKSRCGHLSLVAHSALLACPLEAQLLSSSGPRLLETVKVAACHFLHQPISSSTTSPPSWSCGDRPLWKRSSTVPMQPTILDFSLGKPGPGP</sequence>
<organism evidence="2 3">
    <name type="scientific">Galeopterus variegatus</name>
    <name type="common">Malayan flying lemur</name>
    <name type="synonym">Cynocephalus variegatus</name>
    <dbReference type="NCBI Taxonomy" id="482537"/>
    <lineage>
        <taxon>Eukaryota</taxon>
        <taxon>Metazoa</taxon>
        <taxon>Chordata</taxon>
        <taxon>Craniata</taxon>
        <taxon>Vertebrata</taxon>
        <taxon>Euteleostomi</taxon>
        <taxon>Mammalia</taxon>
        <taxon>Eutheria</taxon>
        <taxon>Euarchontoglires</taxon>
        <taxon>Dermoptera</taxon>
        <taxon>Cynocephalidae</taxon>
        <taxon>Galeopterus</taxon>
    </lineage>
</organism>
<protein>
    <submittedName>
        <fullName evidence="3">Uncharacterized protein LOC103595880</fullName>
    </submittedName>
</protein>
<accession>A0ABM0RAI7</accession>
<evidence type="ECO:0000259" key="1">
    <source>
        <dbReference type="Pfam" id="PF16470"/>
    </source>
</evidence>
<feature type="domain" description="Peptidase S8 pro-domain" evidence="1">
    <location>
        <begin position="16"/>
        <end position="53"/>
    </location>
</feature>
<name>A0ABM0RAI7_GALVR</name>